<comment type="caution">
    <text evidence="8">The sequence shown here is derived from an EMBL/GenBank/DDBJ whole genome shotgun (WGS) entry which is preliminary data.</text>
</comment>
<proteinExistence type="predicted"/>
<evidence type="ECO:0000259" key="7">
    <source>
        <dbReference type="PROSITE" id="PS51462"/>
    </source>
</evidence>
<evidence type="ECO:0000313" key="9">
    <source>
        <dbReference type="Proteomes" id="UP000003789"/>
    </source>
</evidence>
<evidence type="ECO:0000256" key="5">
    <source>
        <dbReference type="ARBA" id="ARBA00022842"/>
    </source>
</evidence>
<organism evidence="8 9">
    <name type="scientific">Photobacterium profundum 3TCK</name>
    <dbReference type="NCBI Taxonomy" id="314280"/>
    <lineage>
        <taxon>Bacteria</taxon>
        <taxon>Pseudomonadati</taxon>
        <taxon>Pseudomonadota</taxon>
        <taxon>Gammaproteobacteria</taxon>
        <taxon>Vibrionales</taxon>
        <taxon>Vibrionaceae</taxon>
        <taxon>Photobacterium</taxon>
    </lineage>
</organism>
<evidence type="ECO:0000256" key="6">
    <source>
        <dbReference type="ARBA" id="ARBA00023211"/>
    </source>
</evidence>
<dbReference type="PANTHER" id="PTHR12992:SF11">
    <property type="entry name" value="MITOCHONDRIAL COENZYME A DIPHOSPHATASE NUDT8"/>
    <property type="match status" value="1"/>
</dbReference>
<evidence type="ECO:0000313" key="8">
    <source>
        <dbReference type="EMBL" id="EAS42373.1"/>
    </source>
</evidence>
<evidence type="ECO:0000256" key="3">
    <source>
        <dbReference type="ARBA" id="ARBA00022723"/>
    </source>
</evidence>
<dbReference type="Gene3D" id="3.90.79.10">
    <property type="entry name" value="Nucleoside Triphosphate Pyrophosphohydrolase"/>
    <property type="match status" value="1"/>
</dbReference>
<keyword evidence="6" id="KW-0464">Manganese</keyword>
<dbReference type="EMBL" id="AAPH01000021">
    <property type="protein sequence ID" value="EAS42373.1"/>
    <property type="molecule type" value="Genomic_DNA"/>
</dbReference>
<accession>Q1Z1G8</accession>
<dbReference type="NCBIfam" id="NF007980">
    <property type="entry name" value="PRK10707.1"/>
    <property type="match status" value="1"/>
</dbReference>
<evidence type="ECO:0000256" key="1">
    <source>
        <dbReference type="ARBA" id="ARBA00001936"/>
    </source>
</evidence>
<protein>
    <submittedName>
        <fullName evidence="8">Hypothetical MutT/nudix family protein</fullName>
    </submittedName>
</protein>
<dbReference type="Pfam" id="PF00293">
    <property type="entry name" value="NUDIX"/>
    <property type="match status" value="1"/>
</dbReference>
<dbReference type="Proteomes" id="UP000003789">
    <property type="component" value="Unassembled WGS sequence"/>
</dbReference>
<evidence type="ECO:0000256" key="2">
    <source>
        <dbReference type="ARBA" id="ARBA00001946"/>
    </source>
</evidence>
<evidence type="ECO:0000256" key="4">
    <source>
        <dbReference type="ARBA" id="ARBA00022801"/>
    </source>
</evidence>
<dbReference type="OrthoDB" id="9802805at2"/>
<dbReference type="SUPFAM" id="SSF55811">
    <property type="entry name" value="Nudix"/>
    <property type="match status" value="1"/>
</dbReference>
<dbReference type="InterPro" id="IPR045121">
    <property type="entry name" value="CoAse"/>
</dbReference>
<gene>
    <name evidence="8" type="ORF">P3TCK_00615</name>
</gene>
<dbReference type="RefSeq" id="WP_006233541.1">
    <property type="nucleotide sequence ID" value="NZ_CH724138.1"/>
</dbReference>
<feature type="domain" description="Nudix hydrolase" evidence="7">
    <location>
        <begin position="36"/>
        <end position="169"/>
    </location>
</feature>
<sequence length="202" mass="22943">MISQQQILSRFMLAPTTNYDKSHNERVRQHVSATDTFKPAAVLIPLVPRNNTYNIVLTRRANHLKHHPGQIAFPGGRHESFDQDLVATALRETEEETGILCSRNHILGQLPALPTISGYMVTPFLSTIAADYTPKLDPSEVDELFEVPIQYLLNPVNMHSQQFQINGRLHNIYSIPFSNYSIWGATAQMIKVLSNQLWHDQN</sequence>
<keyword evidence="5" id="KW-0460">Magnesium</keyword>
<name>Q1Z1G8_9GAMM</name>
<comment type="cofactor">
    <cofactor evidence="2">
        <name>Mg(2+)</name>
        <dbReference type="ChEBI" id="CHEBI:18420"/>
    </cofactor>
</comment>
<dbReference type="InterPro" id="IPR000086">
    <property type="entry name" value="NUDIX_hydrolase_dom"/>
</dbReference>
<comment type="cofactor">
    <cofactor evidence="1">
        <name>Mn(2+)</name>
        <dbReference type="ChEBI" id="CHEBI:29035"/>
    </cofactor>
</comment>
<dbReference type="CDD" id="cd03426">
    <property type="entry name" value="NUDIX_CoAse_Nudt7"/>
    <property type="match status" value="1"/>
</dbReference>
<keyword evidence="4" id="KW-0378">Hydrolase</keyword>
<dbReference type="HOGENOM" id="CLU_040940_5_3_6"/>
<dbReference type="GO" id="GO:0046872">
    <property type="term" value="F:metal ion binding"/>
    <property type="evidence" value="ECO:0007669"/>
    <property type="project" value="UniProtKB-KW"/>
</dbReference>
<dbReference type="InterPro" id="IPR015797">
    <property type="entry name" value="NUDIX_hydrolase-like_dom_sf"/>
</dbReference>
<dbReference type="PANTHER" id="PTHR12992">
    <property type="entry name" value="NUDIX HYDROLASE"/>
    <property type="match status" value="1"/>
</dbReference>
<keyword evidence="3" id="KW-0479">Metal-binding</keyword>
<dbReference type="GO" id="GO:0010945">
    <property type="term" value="F:coenzyme A diphosphatase activity"/>
    <property type="evidence" value="ECO:0007669"/>
    <property type="project" value="InterPro"/>
</dbReference>
<dbReference type="AlphaFoldDB" id="Q1Z1G8"/>
<dbReference type="PROSITE" id="PS51462">
    <property type="entry name" value="NUDIX"/>
    <property type="match status" value="1"/>
</dbReference>
<reference evidence="8 9" key="1">
    <citation type="submission" date="2006-03" db="EMBL/GenBank/DDBJ databases">
        <authorList>
            <person name="Bartlett D.H."/>
            <person name="Valle G."/>
            <person name="Lauro F.M."/>
            <person name="Vezzi A."/>
            <person name="Simonato F."/>
            <person name="Eloe E."/>
            <person name="Vitulo N."/>
            <person name="Stratton T.K."/>
            <person name="D'angelo M."/>
            <person name="Ferriera S."/>
            <person name="Johnson J."/>
            <person name="Kravitz S."/>
            <person name="Beeson K."/>
            <person name="Sutton G."/>
            <person name="Rogers Y."/>
            <person name="Friedman R."/>
            <person name="Frazier M."/>
            <person name="Venter J.C."/>
        </authorList>
    </citation>
    <scope>NUCLEOTIDE SEQUENCE [LARGE SCALE GENOMIC DNA]</scope>
    <source>
        <strain evidence="8 9">3TCK</strain>
    </source>
</reference>